<evidence type="ECO:0000256" key="2">
    <source>
        <dbReference type="ARBA" id="ARBA00022692"/>
    </source>
</evidence>
<feature type="transmembrane region" description="Helical" evidence="5">
    <location>
        <begin position="67"/>
        <end position="89"/>
    </location>
</feature>
<dbReference type="STRING" id="52670.A0A2I4CZB2"/>
<dbReference type="InParanoid" id="A0A2I4CZB2"/>
<dbReference type="PANTHER" id="PTHR19282">
    <property type="entry name" value="TETRASPANIN"/>
    <property type="match status" value="1"/>
</dbReference>
<dbReference type="Gene3D" id="1.10.1450.10">
    <property type="entry name" value="Tetraspanin"/>
    <property type="match status" value="1"/>
</dbReference>
<dbReference type="Pfam" id="PF00335">
    <property type="entry name" value="Tetraspanin"/>
    <property type="match status" value="1"/>
</dbReference>
<gene>
    <name evidence="7" type="primary">si:ch73-139j3.4</name>
</gene>
<protein>
    <submittedName>
        <fullName evidence="7">CD82 antigen</fullName>
    </submittedName>
</protein>
<sequence>MVLLDRTKQNLLVEMKLQVKIELLKFCFAVLNSVFLVLGLSVLGCAVWILFDRGTFLNVLSSGELQVVAAGLFLIGAVVVLVGVSGCVAASRELRFLLLVFTGLIIILVLGQLFVGLVLMINKNKIEKSLDQAVDQIIFQYGEDNSVNRLLDSVQRGAACCGRNGPEDWLNNSFIKSLNLTSPDVLPCSCLRNSSSFGSLWCSNNSNFTQMQFGQTKESLKGCSQTLIDWLWQNILTIIMMDVCLILLQVALASIAVKLFQMFGEKVAFKRTNQLVAEDDAHPGSAPDGVYGEQNLAYMDPDGGLIETEHMSPEETYNLAQNQVYLGQN</sequence>
<evidence type="ECO:0000256" key="5">
    <source>
        <dbReference type="SAM" id="Phobius"/>
    </source>
</evidence>
<feature type="transmembrane region" description="Helical" evidence="5">
    <location>
        <begin position="96"/>
        <end position="121"/>
    </location>
</feature>
<comment type="subcellular location">
    <subcellularLocation>
        <location evidence="1">Membrane</location>
        <topology evidence="1">Multi-pass membrane protein</topology>
    </subcellularLocation>
</comment>
<reference evidence="7" key="1">
    <citation type="submission" date="2025-08" db="UniProtKB">
        <authorList>
            <consortium name="RefSeq"/>
        </authorList>
    </citation>
    <scope>IDENTIFICATION</scope>
</reference>
<evidence type="ECO:0000313" key="7">
    <source>
        <dbReference type="RefSeq" id="XP_013885319.1"/>
    </source>
</evidence>
<dbReference type="GO" id="GO:0005886">
    <property type="term" value="C:plasma membrane"/>
    <property type="evidence" value="ECO:0007669"/>
    <property type="project" value="TreeGrafter"/>
</dbReference>
<dbReference type="AlphaFoldDB" id="A0A2I4CZB2"/>
<keyword evidence="3 5" id="KW-1133">Transmembrane helix</keyword>
<dbReference type="InterPro" id="IPR018499">
    <property type="entry name" value="Tetraspanin/Peripherin"/>
</dbReference>
<dbReference type="PANTHER" id="PTHR19282:SF159">
    <property type="entry name" value="TETRASPANIN-15"/>
    <property type="match status" value="1"/>
</dbReference>
<dbReference type="Proteomes" id="UP000192220">
    <property type="component" value="Unplaced"/>
</dbReference>
<name>A0A2I4CZB2_AUSLI</name>
<evidence type="ECO:0000313" key="6">
    <source>
        <dbReference type="Proteomes" id="UP000192220"/>
    </source>
</evidence>
<accession>A0A2I4CZB2</accession>
<dbReference type="RefSeq" id="XP_013885319.1">
    <property type="nucleotide sequence ID" value="XM_014029865.1"/>
</dbReference>
<feature type="transmembrane region" description="Helical" evidence="5">
    <location>
        <begin position="235"/>
        <end position="260"/>
    </location>
</feature>
<evidence type="ECO:0000256" key="4">
    <source>
        <dbReference type="ARBA" id="ARBA00023136"/>
    </source>
</evidence>
<dbReference type="InterPro" id="IPR008952">
    <property type="entry name" value="Tetraspanin_EC2_sf"/>
</dbReference>
<keyword evidence="4 5" id="KW-0472">Membrane</keyword>
<dbReference type="SUPFAM" id="SSF48652">
    <property type="entry name" value="Tetraspanin"/>
    <property type="match status" value="1"/>
</dbReference>
<keyword evidence="6" id="KW-1185">Reference proteome</keyword>
<evidence type="ECO:0000256" key="3">
    <source>
        <dbReference type="ARBA" id="ARBA00022989"/>
    </source>
</evidence>
<dbReference type="PRINTS" id="PR00259">
    <property type="entry name" value="TMFOUR"/>
</dbReference>
<organism evidence="6 7">
    <name type="scientific">Austrofundulus limnaeus</name>
    <name type="common">Annual killifish</name>
    <dbReference type="NCBI Taxonomy" id="52670"/>
    <lineage>
        <taxon>Eukaryota</taxon>
        <taxon>Metazoa</taxon>
        <taxon>Chordata</taxon>
        <taxon>Craniata</taxon>
        <taxon>Vertebrata</taxon>
        <taxon>Euteleostomi</taxon>
        <taxon>Actinopterygii</taxon>
        <taxon>Neopterygii</taxon>
        <taxon>Teleostei</taxon>
        <taxon>Neoteleostei</taxon>
        <taxon>Acanthomorphata</taxon>
        <taxon>Ovalentaria</taxon>
        <taxon>Atherinomorphae</taxon>
        <taxon>Cyprinodontiformes</taxon>
        <taxon>Rivulidae</taxon>
        <taxon>Austrofundulus</taxon>
    </lineage>
</organism>
<dbReference type="KEGG" id="alim:106533524"/>
<keyword evidence="2 5" id="KW-0812">Transmembrane</keyword>
<feature type="transmembrane region" description="Helical" evidence="5">
    <location>
        <begin position="26"/>
        <end position="51"/>
    </location>
</feature>
<dbReference type="OrthoDB" id="6361633at2759"/>
<evidence type="ECO:0000256" key="1">
    <source>
        <dbReference type="ARBA" id="ARBA00004141"/>
    </source>
</evidence>
<proteinExistence type="predicted"/>